<reference evidence="3 4" key="1">
    <citation type="submission" date="2018-05" db="EMBL/GenBank/DDBJ databases">
        <title>Rhodohalobacter halophilus gen. nov., sp. nov., a moderately halophilic member of the family Balneolaceae.</title>
        <authorList>
            <person name="Liu Z.-W."/>
        </authorList>
    </citation>
    <scope>NUCLEOTIDE SEQUENCE [LARGE SCALE GENOMIC DNA]</scope>
    <source>
        <strain evidence="3 4">8A47</strain>
    </source>
</reference>
<keyword evidence="1" id="KW-0732">Signal</keyword>
<evidence type="ECO:0000259" key="2">
    <source>
        <dbReference type="Pfam" id="PF04773"/>
    </source>
</evidence>
<gene>
    <name evidence="3" type="ORF">DDZ15_01350</name>
</gene>
<keyword evidence="4" id="KW-1185">Reference proteome</keyword>
<sequence length="211" mass="23420">MRVIILLTCAVLFYPQSSRAFVQFNNPSERSIQIVSDADTVLSADREFVRIALTDDSYLMLHPNSSIWFRAAQANEVIDVQLLRGKFLIHTNKQSQFTIRVMVNESLINAESANAGIEKSGFYWVEDGQIRIESLTSGSQTTIRKGMYAQITNSSGEIINGNLSAADMQHLSLTYKPVSEAGTPKAYRLESDQSGELVLREISGLIPAVNE</sequence>
<feature type="chain" id="PRO_5016395557" description="FecR protein domain-containing protein" evidence="1">
    <location>
        <begin position="21"/>
        <end position="211"/>
    </location>
</feature>
<comment type="caution">
    <text evidence="3">The sequence shown here is derived from an EMBL/GenBank/DDBJ whole genome shotgun (WGS) entry which is preliminary data.</text>
</comment>
<protein>
    <recommendedName>
        <fullName evidence="2">FecR protein domain-containing protein</fullName>
    </recommendedName>
</protein>
<dbReference type="InterPro" id="IPR006860">
    <property type="entry name" value="FecR"/>
</dbReference>
<organism evidence="3 4">
    <name type="scientific">Rhodohalobacter mucosus</name>
    <dbReference type="NCBI Taxonomy" id="2079485"/>
    <lineage>
        <taxon>Bacteria</taxon>
        <taxon>Pseudomonadati</taxon>
        <taxon>Balneolota</taxon>
        <taxon>Balneolia</taxon>
        <taxon>Balneolales</taxon>
        <taxon>Balneolaceae</taxon>
        <taxon>Rhodohalobacter</taxon>
    </lineage>
</organism>
<evidence type="ECO:0000313" key="4">
    <source>
        <dbReference type="Proteomes" id="UP000245533"/>
    </source>
</evidence>
<proteinExistence type="predicted"/>
<evidence type="ECO:0000313" key="3">
    <source>
        <dbReference type="EMBL" id="PWN07698.1"/>
    </source>
</evidence>
<feature type="signal peptide" evidence="1">
    <location>
        <begin position="1"/>
        <end position="20"/>
    </location>
</feature>
<dbReference type="AlphaFoldDB" id="A0A316TUY5"/>
<name>A0A316TUY5_9BACT</name>
<feature type="domain" description="FecR protein" evidence="2">
    <location>
        <begin position="39"/>
        <end position="116"/>
    </location>
</feature>
<dbReference type="Pfam" id="PF04773">
    <property type="entry name" value="FecR"/>
    <property type="match status" value="1"/>
</dbReference>
<dbReference type="EMBL" id="QGGB01000002">
    <property type="protein sequence ID" value="PWN07698.1"/>
    <property type="molecule type" value="Genomic_DNA"/>
</dbReference>
<accession>A0A316TUY5</accession>
<evidence type="ECO:0000256" key="1">
    <source>
        <dbReference type="SAM" id="SignalP"/>
    </source>
</evidence>
<dbReference type="Proteomes" id="UP000245533">
    <property type="component" value="Unassembled WGS sequence"/>
</dbReference>